<organism evidence="1 2">
    <name type="scientific">Cichorium intybus</name>
    <name type="common">Chicory</name>
    <dbReference type="NCBI Taxonomy" id="13427"/>
    <lineage>
        <taxon>Eukaryota</taxon>
        <taxon>Viridiplantae</taxon>
        <taxon>Streptophyta</taxon>
        <taxon>Embryophyta</taxon>
        <taxon>Tracheophyta</taxon>
        <taxon>Spermatophyta</taxon>
        <taxon>Magnoliopsida</taxon>
        <taxon>eudicotyledons</taxon>
        <taxon>Gunneridae</taxon>
        <taxon>Pentapetalae</taxon>
        <taxon>asterids</taxon>
        <taxon>campanulids</taxon>
        <taxon>Asterales</taxon>
        <taxon>Asteraceae</taxon>
        <taxon>Cichorioideae</taxon>
        <taxon>Cichorieae</taxon>
        <taxon>Cichoriinae</taxon>
        <taxon>Cichorium</taxon>
    </lineage>
</organism>
<name>A0ACB9GBK0_CICIN</name>
<comment type="caution">
    <text evidence="1">The sequence shown here is derived from an EMBL/GenBank/DDBJ whole genome shotgun (WGS) entry which is preliminary data.</text>
</comment>
<dbReference type="EMBL" id="CM042010">
    <property type="protein sequence ID" value="KAI3780583.1"/>
    <property type="molecule type" value="Genomic_DNA"/>
</dbReference>
<reference evidence="1 2" key="2">
    <citation type="journal article" date="2022" name="Mol. Ecol. Resour.">
        <title>The genomes of chicory, endive, great burdock and yacon provide insights into Asteraceae paleo-polyploidization history and plant inulin production.</title>
        <authorList>
            <person name="Fan W."/>
            <person name="Wang S."/>
            <person name="Wang H."/>
            <person name="Wang A."/>
            <person name="Jiang F."/>
            <person name="Liu H."/>
            <person name="Zhao H."/>
            <person name="Xu D."/>
            <person name="Zhang Y."/>
        </authorList>
    </citation>
    <scope>NUCLEOTIDE SEQUENCE [LARGE SCALE GENOMIC DNA]</scope>
    <source>
        <strain evidence="2">cv. Punajuju</strain>
        <tissue evidence="1">Leaves</tissue>
    </source>
</reference>
<reference evidence="2" key="1">
    <citation type="journal article" date="2022" name="Mol. Ecol. Resour.">
        <title>The genomes of chicory, endive, great burdock and yacon provide insights into Asteraceae palaeo-polyploidization history and plant inulin production.</title>
        <authorList>
            <person name="Fan W."/>
            <person name="Wang S."/>
            <person name="Wang H."/>
            <person name="Wang A."/>
            <person name="Jiang F."/>
            <person name="Liu H."/>
            <person name="Zhao H."/>
            <person name="Xu D."/>
            <person name="Zhang Y."/>
        </authorList>
    </citation>
    <scope>NUCLEOTIDE SEQUENCE [LARGE SCALE GENOMIC DNA]</scope>
    <source>
        <strain evidence="2">cv. Punajuju</strain>
    </source>
</reference>
<keyword evidence="2" id="KW-1185">Reference proteome</keyword>
<evidence type="ECO:0000313" key="1">
    <source>
        <dbReference type="EMBL" id="KAI3780583.1"/>
    </source>
</evidence>
<protein>
    <submittedName>
        <fullName evidence="1">Uncharacterized protein</fullName>
    </submittedName>
</protein>
<evidence type="ECO:0000313" key="2">
    <source>
        <dbReference type="Proteomes" id="UP001055811"/>
    </source>
</evidence>
<gene>
    <name evidence="1" type="ORF">L2E82_10567</name>
</gene>
<dbReference type="Proteomes" id="UP001055811">
    <property type="component" value="Linkage Group LG02"/>
</dbReference>
<sequence>MISATISVYSRASSTIYWDAHGTTGPFRPFVPSVFPGFITRYSTFRILNYLSFTLISTKVSNQFLYLTTSANIARHVDFLLLVSLPLVRWSLGKRAGSPLSKLHALNSSKYDSLLILLIH</sequence>
<proteinExistence type="predicted"/>
<accession>A0ACB9GBK0</accession>